<comment type="subcellular location">
    <subcellularLocation>
        <location evidence="1 15">Cytoplasm</location>
    </subcellularLocation>
</comment>
<dbReference type="GO" id="GO:0009328">
    <property type="term" value="C:phenylalanine-tRNA ligase complex"/>
    <property type="evidence" value="ECO:0007669"/>
    <property type="project" value="TreeGrafter"/>
</dbReference>
<dbReference type="RefSeq" id="WP_076524730.1">
    <property type="nucleotide sequence ID" value="NZ_CP048103.1"/>
</dbReference>
<gene>
    <name evidence="15" type="primary">pheT</name>
    <name evidence="20" type="ORF">SAMN05421790_10577</name>
</gene>
<evidence type="ECO:0000256" key="16">
    <source>
        <dbReference type="PROSITE-ProRule" id="PRU00209"/>
    </source>
</evidence>
<dbReference type="Gene3D" id="3.50.40.10">
    <property type="entry name" value="Phenylalanyl-trna Synthetase, Chain B, domain 3"/>
    <property type="match status" value="1"/>
</dbReference>
<keyword evidence="6 15" id="KW-0436">Ligase</keyword>
<dbReference type="PROSITE" id="PS50886">
    <property type="entry name" value="TRBD"/>
    <property type="match status" value="1"/>
</dbReference>
<dbReference type="GO" id="GO:0005524">
    <property type="term" value="F:ATP binding"/>
    <property type="evidence" value="ECO:0007669"/>
    <property type="project" value="UniProtKB-UniRule"/>
</dbReference>
<dbReference type="FunFam" id="3.50.40.10:FF:000001">
    <property type="entry name" value="Phenylalanine--tRNA ligase beta subunit"/>
    <property type="match status" value="1"/>
</dbReference>
<protein>
    <recommendedName>
        <fullName evidence="15">Phenylalanine--tRNA ligase beta subunit</fullName>
        <ecNumber evidence="15">6.1.1.20</ecNumber>
    </recommendedName>
    <alternativeName>
        <fullName evidence="15">Phenylalanyl-tRNA synthetase beta subunit</fullName>
        <shortName evidence="15">PheRS</shortName>
    </alternativeName>
</protein>
<evidence type="ECO:0000259" key="19">
    <source>
        <dbReference type="PROSITE" id="PS51483"/>
    </source>
</evidence>
<dbReference type="CDD" id="cd02796">
    <property type="entry name" value="tRNA_bind_bactPheRS"/>
    <property type="match status" value="1"/>
</dbReference>
<evidence type="ECO:0000256" key="13">
    <source>
        <dbReference type="ARBA" id="ARBA00023146"/>
    </source>
</evidence>
<dbReference type="InterPro" id="IPR005147">
    <property type="entry name" value="tRNA_synthase_B5-dom"/>
</dbReference>
<dbReference type="SMART" id="SM00874">
    <property type="entry name" value="B5"/>
    <property type="match status" value="1"/>
</dbReference>
<evidence type="ECO:0000256" key="8">
    <source>
        <dbReference type="ARBA" id="ARBA00022741"/>
    </source>
</evidence>
<dbReference type="GO" id="GO:0016740">
    <property type="term" value="F:transferase activity"/>
    <property type="evidence" value="ECO:0007669"/>
    <property type="project" value="UniProtKB-ARBA"/>
</dbReference>
<dbReference type="EMBL" id="FTOD01000005">
    <property type="protein sequence ID" value="SIS78944.1"/>
    <property type="molecule type" value="Genomic_DNA"/>
</dbReference>
<dbReference type="GO" id="GO:0004826">
    <property type="term" value="F:phenylalanine-tRNA ligase activity"/>
    <property type="evidence" value="ECO:0007669"/>
    <property type="project" value="UniProtKB-UniRule"/>
</dbReference>
<evidence type="ECO:0000256" key="14">
    <source>
        <dbReference type="ARBA" id="ARBA00049255"/>
    </source>
</evidence>
<feature type="domain" description="FDX-ACB" evidence="18">
    <location>
        <begin position="714"/>
        <end position="807"/>
    </location>
</feature>
<dbReference type="SUPFAM" id="SSF50249">
    <property type="entry name" value="Nucleic acid-binding proteins"/>
    <property type="match status" value="1"/>
</dbReference>
<evidence type="ECO:0000259" key="17">
    <source>
        <dbReference type="PROSITE" id="PS50886"/>
    </source>
</evidence>
<dbReference type="Proteomes" id="UP000186795">
    <property type="component" value="Unassembled WGS sequence"/>
</dbReference>
<dbReference type="InterPro" id="IPR041616">
    <property type="entry name" value="PheRS_beta_core"/>
</dbReference>
<dbReference type="Pfam" id="PF03147">
    <property type="entry name" value="FDX-ACB"/>
    <property type="match status" value="1"/>
</dbReference>
<comment type="cofactor">
    <cofactor evidence="15">
        <name>Mg(2+)</name>
        <dbReference type="ChEBI" id="CHEBI:18420"/>
    </cofactor>
    <text evidence="15">Binds 2 magnesium ions per tetramer.</text>
</comment>
<keyword evidence="10 15" id="KW-0460">Magnesium</keyword>
<dbReference type="InterPro" id="IPR005146">
    <property type="entry name" value="B3/B4_tRNA-bd"/>
</dbReference>
<feature type="binding site" evidence="15">
    <location>
        <position position="471"/>
    </location>
    <ligand>
        <name>Mg(2+)</name>
        <dbReference type="ChEBI" id="CHEBI:18420"/>
        <note>shared with alpha subunit</note>
    </ligand>
</feature>
<evidence type="ECO:0000313" key="21">
    <source>
        <dbReference type="Proteomes" id="UP000186795"/>
    </source>
</evidence>
<dbReference type="InterPro" id="IPR002547">
    <property type="entry name" value="tRNA-bd_dom"/>
</dbReference>
<evidence type="ECO:0000256" key="5">
    <source>
        <dbReference type="ARBA" id="ARBA00022555"/>
    </source>
</evidence>
<evidence type="ECO:0000256" key="9">
    <source>
        <dbReference type="ARBA" id="ARBA00022840"/>
    </source>
</evidence>
<dbReference type="InterPro" id="IPR036690">
    <property type="entry name" value="Fdx_antiC-bd_sf"/>
</dbReference>
<dbReference type="Gene3D" id="3.30.70.380">
    <property type="entry name" value="Ferrodoxin-fold anticodon-binding domain"/>
    <property type="match status" value="1"/>
</dbReference>
<dbReference type="OrthoDB" id="9805455at2"/>
<keyword evidence="11 16" id="KW-0694">RNA-binding</keyword>
<evidence type="ECO:0000256" key="6">
    <source>
        <dbReference type="ARBA" id="ARBA00022598"/>
    </source>
</evidence>
<dbReference type="GO" id="GO:0000287">
    <property type="term" value="F:magnesium ion binding"/>
    <property type="evidence" value="ECO:0007669"/>
    <property type="project" value="UniProtKB-UniRule"/>
</dbReference>
<evidence type="ECO:0000256" key="4">
    <source>
        <dbReference type="ARBA" id="ARBA00022490"/>
    </source>
</evidence>
<evidence type="ECO:0000256" key="12">
    <source>
        <dbReference type="ARBA" id="ARBA00022917"/>
    </source>
</evidence>
<evidence type="ECO:0000259" key="18">
    <source>
        <dbReference type="PROSITE" id="PS51447"/>
    </source>
</evidence>
<dbReference type="InterPro" id="IPR012340">
    <property type="entry name" value="NA-bd_OB-fold"/>
</dbReference>
<dbReference type="Gene3D" id="3.30.56.10">
    <property type="match status" value="2"/>
</dbReference>
<dbReference type="FunFam" id="2.40.50.140:FF:000045">
    <property type="entry name" value="Phenylalanine--tRNA ligase beta subunit"/>
    <property type="match status" value="1"/>
</dbReference>
<evidence type="ECO:0000256" key="1">
    <source>
        <dbReference type="ARBA" id="ARBA00004496"/>
    </source>
</evidence>
<comment type="subunit">
    <text evidence="3 15">Tetramer of two alpha and two beta subunits.</text>
</comment>
<dbReference type="PANTHER" id="PTHR10947">
    <property type="entry name" value="PHENYLALANYL-TRNA SYNTHETASE BETA CHAIN AND LEUCINE-RICH REPEAT-CONTAINING PROTEIN 47"/>
    <property type="match status" value="1"/>
</dbReference>
<dbReference type="PROSITE" id="PS51483">
    <property type="entry name" value="B5"/>
    <property type="match status" value="1"/>
</dbReference>
<feature type="domain" description="TRNA-binding" evidence="17">
    <location>
        <begin position="40"/>
        <end position="155"/>
    </location>
</feature>
<dbReference type="SUPFAM" id="SSF56037">
    <property type="entry name" value="PheT/TilS domain"/>
    <property type="match status" value="1"/>
</dbReference>
<dbReference type="CDD" id="cd00769">
    <property type="entry name" value="PheRS_beta_core"/>
    <property type="match status" value="1"/>
</dbReference>
<feature type="domain" description="B5" evidence="19">
    <location>
        <begin position="408"/>
        <end position="483"/>
    </location>
</feature>
<dbReference type="Pfam" id="PF03484">
    <property type="entry name" value="B5"/>
    <property type="match status" value="1"/>
</dbReference>
<dbReference type="GO" id="GO:0140096">
    <property type="term" value="F:catalytic activity, acting on a protein"/>
    <property type="evidence" value="ECO:0007669"/>
    <property type="project" value="UniProtKB-ARBA"/>
</dbReference>
<dbReference type="InterPro" id="IPR005121">
    <property type="entry name" value="Fdx_antiC-bd"/>
</dbReference>
<evidence type="ECO:0000256" key="15">
    <source>
        <dbReference type="HAMAP-Rule" id="MF_00283"/>
    </source>
</evidence>
<evidence type="ECO:0000256" key="7">
    <source>
        <dbReference type="ARBA" id="ARBA00022723"/>
    </source>
</evidence>
<dbReference type="SUPFAM" id="SSF46955">
    <property type="entry name" value="Putative DNA-binding domain"/>
    <property type="match status" value="1"/>
</dbReference>
<evidence type="ECO:0000256" key="3">
    <source>
        <dbReference type="ARBA" id="ARBA00011209"/>
    </source>
</evidence>
<dbReference type="SMART" id="SM00896">
    <property type="entry name" value="FDX-ACB"/>
    <property type="match status" value="1"/>
</dbReference>
<sequence length="808" mass="89661">MRVSYQWLNEYVNLEGVSPEELAEQLTRGGIEVDLVELRDRGVNKVVVGHVKSVEPHPDADRLRVCTVDAGQGELLNIVCGAPNVAAGQKVPVALPGARLPGGIKIKRSKLRGVPSEGMICSAQELGLPEKLLPKEQQDGILVLSQGTEVGEDAKKLLGLDDVVLELDLTPNRSDCLSMWGIAYEVGALLDREVRLPQPAERRLEGKGKSVAIVLDAEEDCPLYAAQVVDGIRLGPSPQWMQNRLLAAGVRPINNVVDITNYVMLEYGQPLHAFDYHQVENGEIVVRRATAGETVTTLDGVTRACDHETLLITDGTKPIGIAGVMGGENSEVTEETTTLLIESAYFAPESVRRTTRRLGLRSEASARFEKGVDPERILPALQRAVELMEELASGKVASAVTGEQMGEIDDVTVDLRHSRLIGVLGVQVDEQAVTDIFRRLRFPTEVKEGIYRVQVPSRRPDISIEVDLIEEVARLYGYDRIPTTLPWGQQSPGSLTPEQRLRRTIRHTLRDVGFHEVVNYSLTSPDALRSLEQVIHPKARPVRISMPMSDERKLLRTSLVPQLLETAEYNIHRREEGVSLFEMGRVYLTEEKKLTQQPEERWMLAGLTTGALTSKHWQGKAEVPDFFSLKGELELLFQRLGLTGIRYEAVQPEGYHPGRTARMKLEDRVIGLIGQIHPQTAEAHDLEDVFVFELDLLPVMEAVLGEMLQYRPLPKYPATTRDLALVVDADVPADRLQDLIHATGGEWLRSVTLFDVFTGGRIGNGKKSVAYSLSYQAEDRTLTDEEVNEVHQAVISTLEKELGATLRQ</sequence>
<keyword evidence="4 15" id="KW-0963">Cytoplasm</keyword>
<accession>A0A1N7LYP3</accession>
<dbReference type="AlphaFoldDB" id="A0A1N7LYP3"/>
<dbReference type="InterPro" id="IPR004532">
    <property type="entry name" value="Phe-tRNA-ligase_IIc_bsu_bact"/>
</dbReference>
<keyword evidence="7 15" id="KW-0479">Metal-binding</keyword>
<dbReference type="InterPro" id="IPR020825">
    <property type="entry name" value="Phe-tRNA_synthase-like_B3/B4"/>
</dbReference>
<dbReference type="FunFam" id="3.30.70.380:FF:000001">
    <property type="entry name" value="Phenylalanine--tRNA ligase beta subunit"/>
    <property type="match status" value="1"/>
</dbReference>
<organism evidence="20 21">
    <name type="scientific">Kroppenstedtia eburnea</name>
    <dbReference type="NCBI Taxonomy" id="714067"/>
    <lineage>
        <taxon>Bacteria</taxon>
        <taxon>Bacillati</taxon>
        <taxon>Bacillota</taxon>
        <taxon>Bacilli</taxon>
        <taxon>Bacillales</taxon>
        <taxon>Thermoactinomycetaceae</taxon>
        <taxon>Kroppenstedtia</taxon>
    </lineage>
</organism>
<dbReference type="FunFam" id="3.30.56.10:FF:000002">
    <property type="entry name" value="Phenylalanine--tRNA ligase beta subunit"/>
    <property type="match status" value="1"/>
</dbReference>
<comment type="similarity">
    <text evidence="2 15">Belongs to the phenylalanyl-tRNA synthetase beta subunit family. Type 1 subfamily.</text>
</comment>
<evidence type="ECO:0000256" key="10">
    <source>
        <dbReference type="ARBA" id="ARBA00022842"/>
    </source>
</evidence>
<evidence type="ECO:0000313" key="20">
    <source>
        <dbReference type="EMBL" id="SIS78944.1"/>
    </source>
</evidence>
<dbReference type="NCBIfam" id="NF045760">
    <property type="entry name" value="YtpR"/>
    <property type="match status" value="1"/>
</dbReference>
<dbReference type="Pfam" id="PF01588">
    <property type="entry name" value="tRNA_bind"/>
    <property type="match status" value="1"/>
</dbReference>
<feature type="binding site" evidence="15">
    <location>
        <position position="470"/>
    </location>
    <ligand>
        <name>Mg(2+)</name>
        <dbReference type="ChEBI" id="CHEBI:18420"/>
        <note>shared with alpha subunit</note>
    </ligand>
</feature>
<keyword evidence="9 15" id="KW-0067">ATP-binding</keyword>
<name>A0A1N7LYP3_9BACL</name>
<dbReference type="NCBIfam" id="TIGR00472">
    <property type="entry name" value="pheT_bact"/>
    <property type="match status" value="1"/>
</dbReference>
<dbReference type="Pfam" id="PF03483">
    <property type="entry name" value="B3_4"/>
    <property type="match status" value="1"/>
</dbReference>
<dbReference type="InterPro" id="IPR033714">
    <property type="entry name" value="tRNA_bind_bactPheRS"/>
</dbReference>
<keyword evidence="5 16" id="KW-0820">tRNA-binding</keyword>
<reference evidence="21" key="1">
    <citation type="submission" date="2017-01" db="EMBL/GenBank/DDBJ databases">
        <authorList>
            <person name="Varghese N."/>
            <person name="Submissions S."/>
        </authorList>
    </citation>
    <scope>NUCLEOTIDE SEQUENCE [LARGE SCALE GENOMIC DNA]</scope>
    <source>
        <strain evidence="21">DSM 45196</strain>
    </source>
</reference>
<dbReference type="InterPro" id="IPR009061">
    <property type="entry name" value="DNA-bd_dom_put_sf"/>
</dbReference>
<dbReference type="InterPro" id="IPR045864">
    <property type="entry name" value="aa-tRNA-synth_II/BPL/LPL"/>
</dbReference>
<keyword evidence="8 15" id="KW-0547">Nucleotide-binding</keyword>
<dbReference type="FunFam" id="3.30.930.10:FF:000022">
    <property type="entry name" value="Phenylalanine--tRNA ligase beta subunit"/>
    <property type="match status" value="1"/>
</dbReference>
<dbReference type="SUPFAM" id="SSF54991">
    <property type="entry name" value="Anticodon-binding domain of PheRS"/>
    <property type="match status" value="1"/>
</dbReference>
<dbReference type="SUPFAM" id="SSF55681">
    <property type="entry name" value="Class II aaRS and biotin synthetases"/>
    <property type="match status" value="1"/>
</dbReference>
<dbReference type="EC" id="6.1.1.20" evidence="15"/>
<dbReference type="PROSITE" id="PS51447">
    <property type="entry name" value="FDX_ACB"/>
    <property type="match status" value="1"/>
</dbReference>
<keyword evidence="12 15" id="KW-0648">Protein biosynthesis</keyword>
<feature type="binding site" evidence="15">
    <location>
        <position position="467"/>
    </location>
    <ligand>
        <name>Mg(2+)</name>
        <dbReference type="ChEBI" id="CHEBI:18420"/>
        <note>shared with alpha subunit</note>
    </ligand>
</feature>
<dbReference type="GO" id="GO:0006432">
    <property type="term" value="P:phenylalanyl-tRNA aminoacylation"/>
    <property type="evidence" value="ECO:0007669"/>
    <property type="project" value="UniProtKB-UniRule"/>
</dbReference>
<dbReference type="Gene3D" id="3.30.930.10">
    <property type="entry name" value="Bira Bifunctional Protein, Domain 2"/>
    <property type="match status" value="1"/>
</dbReference>
<feature type="binding site" evidence="15">
    <location>
        <position position="461"/>
    </location>
    <ligand>
        <name>Mg(2+)</name>
        <dbReference type="ChEBI" id="CHEBI:18420"/>
        <note>shared with alpha subunit</note>
    </ligand>
</feature>
<dbReference type="HAMAP" id="MF_00283">
    <property type="entry name" value="Phe_tRNA_synth_beta1"/>
    <property type="match status" value="1"/>
</dbReference>
<keyword evidence="21" id="KW-1185">Reference proteome</keyword>
<dbReference type="Gene3D" id="2.40.50.140">
    <property type="entry name" value="Nucleic acid-binding proteins"/>
    <property type="match status" value="1"/>
</dbReference>
<evidence type="ECO:0000256" key="2">
    <source>
        <dbReference type="ARBA" id="ARBA00008653"/>
    </source>
</evidence>
<comment type="catalytic activity">
    <reaction evidence="14 15">
        <text>tRNA(Phe) + L-phenylalanine + ATP = L-phenylalanyl-tRNA(Phe) + AMP + diphosphate + H(+)</text>
        <dbReference type="Rhea" id="RHEA:19413"/>
        <dbReference type="Rhea" id="RHEA-COMP:9668"/>
        <dbReference type="Rhea" id="RHEA-COMP:9699"/>
        <dbReference type="ChEBI" id="CHEBI:15378"/>
        <dbReference type="ChEBI" id="CHEBI:30616"/>
        <dbReference type="ChEBI" id="CHEBI:33019"/>
        <dbReference type="ChEBI" id="CHEBI:58095"/>
        <dbReference type="ChEBI" id="CHEBI:78442"/>
        <dbReference type="ChEBI" id="CHEBI:78531"/>
        <dbReference type="ChEBI" id="CHEBI:456215"/>
        <dbReference type="EC" id="6.1.1.20"/>
    </reaction>
</comment>
<dbReference type="GO" id="GO:0000049">
    <property type="term" value="F:tRNA binding"/>
    <property type="evidence" value="ECO:0007669"/>
    <property type="project" value="UniProtKB-UniRule"/>
</dbReference>
<evidence type="ECO:0000256" key="11">
    <source>
        <dbReference type="ARBA" id="ARBA00022884"/>
    </source>
</evidence>
<dbReference type="SMART" id="SM00873">
    <property type="entry name" value="B3_4"/>
    <property type="match status" value="1"/>
</dbReference>
<dbReference type="InterPro" id="IPR045060">
    <property type="entry name" value="Phe-tRNA-ligase_IIc_bsu"/>
</dbReference>
<dbReference type="PANTHER" id="PTHR10947:SF0">
    <property type="entry name" value="PHENYLALANINE--TRNA LIGASE BETA SUBUNIT"/>
    <property type="match status" value="1"/>
</dbReference>
<keyword evidence="13 15" id="KW-0030">Aminoacyl-tRNA synthetase</keyword>
<dbReference type="Pfam" id="PF17759">
    <property type="entry name" value="tRNA_synthFbeta"/>
    <property type="match status" value="1"/>
</dbReference>
<proteinExistence type="inferred from homology"/>